<dbReference type="EMBL" id="CP003345">
    <property type="protein sequence ID" value="AFM04055.1"/>
    <property type="molecule type" value="Genomic_DNA"/>
</dbReference>
<evidence type="ECO:0000313" key="2">
    <source>
        <dbReference type="Proteomes" id="UP000006054"/>
    </source>
</evidence>
<dbReference type="Proteomes" id="UP000006054">
    <property type="component" value="Chromosome"/>
</dbReference>
<gene>
    <name evidence="1" type="ordered locus">Fleli_1641</name>
</gene>
<proteinExistence type="predicted"/>
<organism evidence="1 2">
    <name type="scientific">Bernardetia litoralis (strain ATCC 23117 / DSM 6794 / NBRC 15988 / NCIMB 1366 / Fx l1 / Sio-4)</name>
    <name type="common">Flexibacter litoralis</name>
    <dbReference type="NCBI Taxonomy" id="880071"/>
    <lineage>
        <taxon>Bacteria</taxon>
        <taxon>Pseudomonadati</taxon>
        <taxon>Bacteroidota</taxon>
        <taxon>Cytophagia</taxon>
        <taxon>Cytophagales</taxon>
        <taxon>Bernardetiaceae</taxon>
        <taxon>Bernardetia</taxon>
    </lineage>
</organism>
<protein>
    <recommendedName>
        <fullName evidence="3">Outer membrane protein beta-barrel domain-containing protein</fullName>
    </recommendedName>
</protein>
<accession>I4AJC0</accession>
<dbReference type="AlphaFoldDB" id="I4AJC0"/>
<keyword evidence="2" id="KW-1185">Reference proteome</keyword>
<dbReference type="HOGENOM" id="CLU_1097329_0_0_10"/>
<dbReference type="RefSeq" id="WP_014797511.1">
    <property type="nucleotide sequence ID" value="NC_018018.1"/>
</dbReference>
<sequence>MKRILFFIFIFTFFQKVTYGQNFSIQSIQFGYRFYDMSPVGNNPYTISNQLKDPEAYQEMINQYETNGFTGAAGILIPKQYYINVELTGNQKSKFWQKHSLQTGFFIGSQLSQRMSIKNWRFTSDSSLIQEYYFMTKKQRFVGANFGLRRKVNLFRNTKFLIGLEAEGRMMIQHDYTQQLESRGGGITVEDLPSFKGKLTTQGHLMLPFGFEYKYKSISLRAEAFIGILDDKYRSGLVLQEAHGLSFWLGYHF</sequence>
<dbReference type="KEGG" id="fli:Fleli_1641"/>
<evidence type="ECO:0000313" key="1">
    <source>
        <dbReference type="EMBL" id="AFM04055.1"/>
    </source>
</evidence>
<reference evidence="2" key="1">
    <citation type="submission" date="2012-06" db="EMBL/GenBank/DDBJ databases">
        <title>The complete genome of Flexibacter litoralis DSM 6794.</title>
        <authorList>
            <person name="Lucas S."/>
            <person name="Copeland A."/>
            <person name="Lapidus A."/>
            <person name="Glavina del Rio T."/>
            <person name="Dalin E."/>
            <person name="Tice H."/>
            <person name="Bruce D."/>
            <person name="Goodwin L."/>
            <person name="Pitluck S."/>
            <person name="Peters L."/>
            <person name="Ovchinnikova G."/>
            <person name="Lu M."/>
            <person name="Kyrpides N."/>
            <person name="Mavromatis K."/>
            <person name="Ivanova N."/>
            <person name="Brettin T."/>
            <person name="Detter J.C."/>
            <person name="Han C."/>
            <person name="Larimer F."/>
            <person name="Land M."/>
            <person name="Hauser L."/>
            <person name="Markowitz V."/>
            <person name="Cheng J.-F."/>
            <person name="Hugenholtz P."/>
            <person name="Woyke T."/>
            <person name="Wu D."/>
            <person name="Spring S."/>
            <person name="Lang E."/>
            <person name="Kopitz M."/>
            <person name="Brambilla E."/>
            <person name="Klenk H.-P."/>
            <person name="Eisen J.A."/>
        </authorList>
    </citation>
    <scope>NUCLEOTIDE SEQUENCE [LARGE SCALE GENOMIC DNA]</scope>
    <source>
        <strain evidence="2">ATCC 23117 / DSM 6794 / NBRC 15988 / NCIMB 1366 / Sio-4</strain>
    </source>
</reference>
<evidence type="ECO:0008006" key="3">
    <source>
        <dbReference type="Google" id="ProtNLM"/>
    </source>
</evidence>
<name>I4AJC0_BERLS</name>